<accession>A0ACB9F9P9</accession>
<evidence type="ECO:0000313" key="2">
    <source>
        <dbReference type="Proteomes" id="UP001055811"/>
    </source>
</evidence>
<proteinExistence type="predicted"/>
<organism evidence="1 2">
    <name type="scientific">Cichorium intybus</name>
    <name type="common">Chicory</name>
    <dbReference type="NCBI Taxonomy" id="13427"/>
    <lineage>
        <taxon>Eukaryota</taxon>
        <taxon>Viridiplantae</taxon>
        <taxon>Streptophyta</taxon>
        <taxon>Embryophyta</taxon>
        <taxon>Tracheophyta</taxon>
        <taxon>Spermatophyta</taxon>
        <taxon>Magnoliopsida</taxon>
        <taxon>eudicotyledons</taxon>
        <taxon>Gunneridae</taxon>
        <taxon>Pentapetalae</taxon>
        <taxon>asterids</taxon>
        <taxon>campanulids</taxon>
        <taxon>Asterales</taxon>
        <taxon>Asteraceae</taxon>
        <taxon>Cichorioideae</taxon>
        <taxon>Cichorieae</taxon>
        <taxon>Cichoriinae</taxon>
        <taxon>Cichorium</taxon>
    </lineage>
</organism>
<comment type="caution">
    <text evidence="1">The sequence shown here is derived from an EMBL/GenBank/DDBJ whole genome shotgun (WGS) entry which is preliminary data.</text>
</comment>
<gene>
    <name evidence="1" type="ORF">L2E82_17672</name>
</gene>
<dbReference type="Proteomes" id="UP001055811">
    <property type="component" value="Linkage Group LG03"/>
</dbReference>
<evidence type="ECO:0000313" key="1">
    <source>
        <dbReference type="EMBL" id="KAI3767508.1"/>
    </source>
</evidence>
<keyword evidence="2" id="KW-1185">Reference proteome</keyword>
<sequence>MKTKLDYNLLRDLKATSLCQGGQCINCYGSETDPINDPSEICHTLPEYSYVDGDGTVPAEHQETKDQCADQMRA</sequence>
<reference evidence="1 2" key="2">
    <citation type="journal article" date="2022" name="Mol. Ecol. Resour.">
        <title>The genomes of chicory, endive, great burdock and yacon provide insights into Asteraceae paleo-polyploidization history and plant inulin production.</title>
        <authorList>
            <person name="Fan W."/>
            <person name="Wang S."/>
            <person name="Wang H."/>
            <person name="Wang A."/>
            <person name="Jiang F."/>
            <person name="Liu H."/>
            <person name="Zhao H."/>
            <person name="Xu D."/>
            <person name="Zhang Y."/>
        </authorList>
    </citation>
    <scope>NUCLEOTIDE SEQUENCE [LARGE SCALE GENOMIC DNA]</scope>
    <source>
        <strain evidence="2">cv. Punajuju</strain>
        <tissue evidence="1">Leaves</tissue>
    </source>
</reference>
<dbReference type="EMBL" id="CM042011">
    <property type="protein sequence ID" value="KAI3767508.1"/>
    <property type="molecule type" value="Genomic_DNA"/>
</dbReference>
<reference evidence="2" key="1">
    <citation type="journal article" date="2022" name="Mol. Ecol. Resour.">
        <title>The genomes of chicory, endive, great burdock and yacon provide insights into Asteraceae palaeo-polyploidization history and plant inulin production.</title>
        <authorList>
            <person name="Fan W."/>
            <person name="Wang S."/>
            <person name="Wang H."/>
            <person name="Wang A."/>
            <person name="Jiang F."/>
            <person name="Liu H."/>
            <person name="Zhao H."/>
            <person name="Xu D."/>
            <person name="Zhang Y."/>
        </authorList>
    </citation>
    <scope>NUCLEOTIDE SEQUENCE [LARGE SCALE GENOMIC DNA]</scope>
    <source>
        <strain evidence="2">cv. Punajuju</strain>
    </source>
</reference>
<name>A0ACB9F9P9_CICIN</name>
<protein>
    <submittedName>
        <fullName evidence="1">Uncharacterized protein</fullName>
    </submittedName>
</protein>